<evidence type="ECO:0000313" key="1">
    <source>
        <dbReference type="EMBL" id="ANU39376.1"/>
    </source>
</evidence>
<proteinExistence type="predicted"/>
<dbReference type="GeneID" id="96875196"/>
<keyword evidence="1" id="KW-0614">Plasmid</keyword>
<accession>A0A1B1NWP9</accession>
<dbReference type="RefSeq" id="WP_006711814.1">
    <property type="nucleotide sequence ID" value="NZ_CP134273.1"/>
</dbReference>
<dbReference type="AlphaFoldDB" id="A0A1B1NWP9"/>
<evidence type="ECO:0000313" key="2">
    <source>
        <dbReference type="Proteomes" id="UP000092528"/>
    </source>
</evidence>
<geneLocation type="plasmid" evidence="2">
    <name>pvs127</name>
</geneLocation>
<dbReference type="EMBL" id="CP016416">
    <property type="protein sequence ID" value="ANU39376.1"/>
    <property type="molecule type" value="Genomic_DNA"/>
</dbReference>
<organism evidence="1 2">
    <name type="scientific">Vibrio scophthalmi</name>
    <dbReference type="NCBI Taxonomy" id="45658"/>
    <lineage>
        <taxon>Bacteria</taxon>
        <taxon>Pseudomonadati</taxon>
        <taxon>Pseudomonadota</taxon>
        <taxon>Gammaproteobacteria</taxon>
        <taxon>Vibrionales</taxon>
        <taxon>Vibrionaceae</taxon>
        <taxon>Vibrio</taxon>
    </lineage>
</organism>
<name>A0A1B1NWP9_9VIBR</name>
<dbReference type="PATRIC" id="fig|45658.6.peg.4412"/>
<dbReference type="KEGG" id="vsc:VSVS12_04438"/>
<keyword evidence="2" id="KW-1185">Reference proteome</keyword>
<protein>
    <submittedName>
        <fullName evidence="1">Uncharacterized protein</fullName>
    </submittedName>
</protein>
<gene>
    <name evidence="1" type="ORF">VSVS05_04341</name>
</gene>
<dbReference type="Proteomes" id="UP000092528">
    <property type="component" value="Plasmid pVS127"/>
</dbReference>
<sequence>MSNFPFNTELMDFQPVVLTAADNCGRDWHFDGALMGQSQDSHYDYFLYHTRSKHKYYIMVGVRIEKATGITEAENWGMIDTDMMASFMSEYARFDIFTQCQFPGYHYIGAPIHREAA</sequence>
<reference evidence="1 2" key="1">
    <citation type="submission" date="2016-07" db="EMBL/GenBank/DDBJ databases">
        <title>Genome sequencing of Vibrio scophthalmi strain VS-05, an isolated from Paralichthys olivaceus.</title>
        <authorList>
            <person name="Han H.-J."/>
        </authorList>
    </citation>
    <scope>NUCLEOTIDE SEQUENCE [LARGE SCALE GENOMIC DNA]</scope>
    <source>
        <strain evidence="1 2">VS-05</strain>
        <plasmid evidence="2">pvs127</plasmid>
    </source>
</reference>